<dbReference type="CDD" id="cd04301">
    <property type="entry name" value="NAT_SF"/>
    <property type="match status" value="1"/>
</dbReference>
<feature type="domain" description="N-acetyltransferase" evidence="1">
    <location>
        <begin position="25"/>
        <end position="172"/>
    </location>
</feature>
<name>A0A8H3FR29_9LECA</name>
<protein>
    <recommendedName>
        <fullName evidence="1">N-acetyltransferase domain-containing protein</fullName>
    </recommendedName>
</protein>
<proteinExistence type="predicted"/>
<dbReference type="PROSITE" id="PS51186">
    <property type="entry name" value="GNAT"/>
    <property type="match status" value="1"/>
</dbReference>
<evidence type="ECO:0000313" key="3">
    <source>
        <dbReference type="Proteomes" id="UP000664203"/>
    </source>
</evidence>
<dbReference type="SUPFAM" id="SSF55729">
    <property type="entry name" value="Acyl-CoA N-acyltransferases (Nat)"/>
    <property type="match status" value="1"/>
</dbReference>
<sequence>MYQTEILTDALLVEYPHLLRSIAELHIACIEKDILLTQFEAPLDVSKVQSYWTLAMWEPGREIIFIHGGNQDEVAAVVMLSKPFINTGFANATVANLLVNENYRGMDLSRDLMRKVEEVAKAAGKTLIHLDVEIGSKAELVFLKFGYSKTNGTRDSMAQFRKDLSASDALVL</sequence>
<dbReference type="AlphaFoldDB" id="A0A8H3FR29"/>
<dbReference type="EMBL" id="CAJPDR010000270">
    <property type="protein sequence ID" value="CAF9929592.1"/>
    <property type="molecule type" value="Genomic_DNA"/>
</dbReference>
<dbReference type="Pfam" id="PF00583">
    <property type="entry name" value="Acetyltransf_1"/>
    <property type="match status" value="1"/>
</dbReference>
<dbReference type="GO" id="GO:0016747">
    <property type="term" value="F:acyltransferase activity, transferring groups other than amino-acyl groups"/>
    <property type="evidence" value="ECO:0007669"/>
    <property type="project" value="InterPro"/>
</dbReference>
<dbReference type="OrthoDB" id="41532at2759"/>
<evidence type="ECO:0000313" key="2">
    <source>
        <dbReference type="EMBL" id="CAF9929592.1"/>
    </source>
</evidence>
<dbReference type="InterPro" id="IPR016181">
    <property type="entry name" value="Acyl_CoA_acyltransferase"/>
</dbReference>
<keyword evidence="3" id="KW-1185">Reference proteome</keyword>
<organism evidence="2 3">
    <name type="scientific">Alectoria fallacina</name>
    <dbReference type="NCBI Taxonomy" id="1903189"/>
    <lineage>
        <taxon>Eukaryota</taxon>
        <taxon>Fungi</taxon>
        <taxon>Dikarya</taxon>
        <taxon>Ascomycota</taxon>
        <taxon>Pezizomycotina</taxon>
        <taxon>Lecanoromycetes</taxon>
        <taxon>OSLEUM clade</taxon>
        <taxon>Lecanoromycetidae</taxon>
        <taxon>Lecanorales</taxon>
        <taxon>Lecanorineae</taxon>
        <taxon>Parmeliaceae</taxon>
        <taxon>Alectoria</taxon>
    </lineage>
</organism>
<comment type="caution">
    <text evidence="2">The sequence shown here is derived from an EMBL/GenBank/DDBJ whole genome shotgun (WGS) entry which is preliminary data.</text>
</comment>
<dbReference type="Gene3D" id="3.40.630.30">
    <property type="match status" value="1"/>
</dbReference>
<accession>A0A8H3FR29</accession>
<evidence type="ECO:0000259" key="1">
    <source>
        <dbReference type="PROSITE" id="PS51186"/>
    </source>
</evidence>
<reference evidence="2" key="1">
    <citation type="submission" date="2021-03" db="EMBL/GenBank/DDBJ databases">
        <authorList>
            <person name="Tagirdzhanova G."/>
        </authorList>
    </citation>
    <scope>NUCLEOTIDE SEQUENCE</scope>
</reference>
<dbReference type="InterPro" id="IPR000182">
    <property type="entry name" value="GNAT_dom"/>
</dbReference>
<dbReference type="Proteomes" id="UP000664203">
    <property type="component" value="Unassembled WGS sequence"/>
</dbReference>
<gene>
    <name evidence="2" type="ORF">ALECFALPRED_004412</name>
</gene>